<comment type="caution">
    <text evidence="2">The sequence shown here is derived from an EMBL/GenBank/DDBJ whole genome shotgun (WGS) entry which is preliminary data.</text>
</comment>
<dbReference type="SUPFAM" id="SSF57845">
    <property type="entry name" value="B-box zinc-binding domain"/>
    <property type="match status" value="1"/>
</dbReference>
<dbReference type="EMBL" id="MU839009">
    <property type="protein sequence ID" value="KAK1767078.1"/>
    <property type="molecule type" value="Genomic_DNA"/>
</dbReference>
<keyword evidence="3" id="KW-1185">Reference proteome</keyword>
<protein>
    <recommendedName>
        <fullName evidence="4">Abscission/NoCut checkpoint regulator</fullName>
    </recommendedName>
</protein>
<feature type="compositionally biased region" description="Basic and acidic residues" evidence="1">
    <location>
        <begin position="146"/>
        <end position="167"/>
    </location>
</feature>
<evidence type="ECO:0008006" key="4">
    <source>
        <dbReference type="Google" id="ProtNLM"/>
    </source>
</evidence>
<reference evidence="2" key="1">
    <citation type="submission" date="2023-06" db="EMBL/GenBank/DDBJ databases">
        <title>Genome-scale phylogeny and comparative genomics of the fungal order Sordariales.</title>
        <authorList>
            <consortium name="Lawrence Berkeley National Laboratory"/>
            <person name="Hensen N."/>
            <person name="Bonometti L."/>
            <person name="Westerberg I."/>
            <person name="Brannstrom I.O."/>
            <person name="Guillou S."/>
            <person name="Cros-Aarteil S."/>
            <person name="Calhoun S."/>
            <person name="Haridas S."/>
            <person name="Kuo A."/>
            <person name="Mondo S."/>
            <person name="Pangilinan J."/>
            <person name="Riley R."/>
            <person name="Labutti K."/>
            <person name="Andreopoulos B."/>
            <person name="Lipzen A."/>
            <person name="Chen C."/>
            <person name="Yanf M."/>
            <person name="Daum C."/>
            <person name="Ng V."/>
            <person name="Clum A."/>
            <person name="Steindorff A."/>
            <person name="Ohm R."/>
            <person name="Martin F."/>
            <person name="Silar P."/>
            <person name="Natvig D."/>
            <person name="Lalanne C."/>
            <person name="Gautier V."/>
            <person name="Ament-Velasquez S.L."/>
            <person name="Kruys A."/>
            <person name="Hutchinson M.I."/>
            <person name="Powell A.J."/>
            <person name="Barry K."/>
            <person name="Miller A.N."/>
            <person name="Grigoriev I.V."/>
            <person name="Debuchy R."/>
            <person name="Gladieux P."/>
            <person name="Thoren M.H."/>
            <person name="Johannesson H."/>
        </authorList>
    </citation>
    <scope>NUCLEOTIDE SEQUENCE</scope>
    <source>
        <strain evidence="2">8032-3</strain>
    </source>
</reference>
<dbReference type="GeneID" id="85311148"/>
<feature type="compositionally biased region" description="Low complexity" evidence="1">
    <location>
        <begin position="48"/>
        <end position="60"/>
    </location>
</feature>
<dbReference type="Proteomes" id="UP001244011">
    <property type="component" value="Unassembled WGS sequence"/>
</dbReference>
<accession>A0AAJ0BYY3</accession>
<evidence type="ECO:0000313" key="2">
    <source>
        <dbReference type="EMBL" id="KAK1767078.1"/>
    </source>
</evidence>
<evidence type="ECO:0000313" key="3">
    <source>
        <dbReference type="Proteomes" id="UP001244011"/>
    </source>
</evidence>
<feature type="compositionally biased region" description="Polar residues" evidence="1">
    <location>
        <begin position="21"/>
        <end position="39"/>
    </location>
</feature>
<feature type="region of interest" description="Disordered" evidence="1">
    <location>
        <begin position="144"/>
        <end position="280"/>
    </location>
</feature>
<dbReference type="PANTHER" id="PTHR46603">
    <property type="entry name" value="ABSCISSION/NOCUT CHECKPOINT REGULATOR"/>
    <property type="match status" value="1"/>
</dbReference>
<feature type="region of interest" description="Disordered" evidence="1">
    <location>
        <begin position="307"/>
        <end position="326"/>
    </location>
</feature>
<gene>
    <name evidence="2" type="ORF">QBC33DRAFT_539109</name>
</gene>
<proteinExistence type="predicted"/>
<sequence>MANTPPRSDRSLLERLNALKPTSVSLDREPISNTAQSDAALSRDDALTARLRTLRNLPSGGRAGAGSGSGSVSASPRAEVDSPGQNRREPGVRPSVALPPWAAPVGSGEDGGGGGDIDPLFLTDDAALDELLEGIIDFDISVSDDVGTRDFDPAAESKKVSEALERLKGKHSVGPNRGAPVGHSHDDESEGEDMAREIERILSQACDEAKVKDGEQWQGIPGQGESPDQPPADSAGPKPRGAESKSDEADGFSLPSVPSALADLGPPEAESESPDHQTRRSLDFEEDIATRMAALKGLGSGSKTNSFGLPSVPTFKPEDRPSAKIARKPGYTDEDLKTWCIVCLEDATVRCVGCDDDVYCARCWREMHVGPAAGYEERGHQWVKFERR</sequence>
<dbReference type="PANTHER" id="PTHR46603:SF1">
    <property type="entry name" value="ABSCISSION_NOCUT CHECKPOINT REGULATOR"/>
    <property type="match status" value="1"/>
</dbReference>
<name>A0AAJ0BYY3_9PEZI</name>
<dbReference type="RefSeq" id="XP_060283291.1">
    <property type="nucleotide sequence ID" value="XM_060427961.1"/>
</dbReference>
<dbReference type="AlphaFoldDB" id="A0AAJ0BYY3"/>
<feature type="region of interest" description="Disordered" evidence="1">
    <location>
        <begin position="21"/>
        <end position="121"/>
    </location>
</feature>
<dbReference type="InterPro" id="IPR044553">
    <property type="entry name" value="Bbox1_ANCHR"/>
</dbReference>
<dbReference type="Pfam" id="PF22586">
    <property type="entry name" value="ANCHR-like_BBOX"/>
    <property type="match status" value="1"/>
</dbReference>
<organism evidence="2 3">
    <name type="scientific">Phialemonium atrogriseum</name>
    <dbReference type="NCBI Taxonomy" id="1093897"/>
    <lineage>
        <taxon>Eukaryota</taxon>
        <taxon>Fungi</taxon>
        <taxon>Dikarya</taxon>
        <taxon>Ascomycota</taxon>
        <taxon>Pezizomycotina</taxon>
        <taxon>Sordariomycetes</taxon>
        <taxon>Sordariomycetidae</taxon>
        <taxon>Cephalothecales</taxon>
        <taxon>Cephalothecaceae</taxon>
        <taxon>Phialemonium</taxon>
    </lineage>
</organism>
<evidence type="ECO:0000256" key="1">
    <source>
        <dbReference type="SAM" id="MobiDB-lite"/>
    </source>
</evidence>
<dbReference type="CDD" id="cd19817">
    <property type="entry name" value="Bbox1_ANCHR-like"/>
    <property type="match status" value="1"/>
</dbReference>